<comment type="caution">
    <text evidence="15">The sequence shown here is derived from an EMBL/GenBank/DDBJ whole genome shotgun (WGS) entry which is preliminary data.</text>
</comment>
<keyword evidence="16" id="KW-1185">Reference proteome</keyword>
<dbReference type="GO" id="GO:0000155">
    <property type="term" value="F:phosphorelay sensor kinase activity"/>
    <property type="evidence" value="ECO:0007669"/>
    <property type="project" value="InterPro"/>
</dbReference>
<dbReference type="InterPro" id="IPR004358">
    <property type="entry name" value="Sig_transdc_His_kin-like_C"/>
</dbReference>
<dbReference type="CDD" id="cd00075">
    <property type="entry name" value="HATPase"/>
    <property type="match status" value="1"/>
</dbReference>
<evidence type="ECO:0000313" key="16">
    <source>
        <dbReference type="Proteomes" id="UP000305233"/>
    </source>
</evidence>
<keyword evidence="5" id="KW-0597">Phosphoprotein</keyword>
<evidence type="ECO:0000256" key="5">
    <source>
        <dbReference type="ARBA" id="ARBA00022553"/>
    </source>
</evidence>
<feature type="domain" description="Histidine kinase" evidence="14">
    <location>
        <begin position="455"/>
        <end position="672"/>
    </location>
</feature>
<dbReference type="PANTHER" id="PTHR43711">
    <property type="entry name" value="TWO-COMPONENT HISTIDINE KINASE"/>
    <property type="match status" value="1"/>
</dbReference>
<dbReference type="Proteomes" id="UP000305233">
    <property type="component" value="Unassembled WGS sequence"/>
</dbReference>
<feature type="transmembrane region" description="Helical" evidence="13">
    <location>
        <begin position="251"/>
        <end position="271"/>
    </location>
</feature>
<comment type="catalytic activity">
    <reaction evidence="1">
        <text>ATP + protein L-histidine = ADP + protein N-phospho-L-histidine.</text>
        <dbReference type="EC" id="2.7.13.3"/>
    </reaction>
</comment>
<evidence type="ECO:0000256" key="9">
    <source>
        <dbReference type="ARBA" id="ARBA00022989"/>
    </source>
</evidence>
<feature type="transmembrane region" description="Helical" evidence="13">
    <location>
        <begin position="98"/>
        <end position="117"/>
    </location>
</feature>
<dbReference type="InterPro" id="IPR036097">
    <property type="entry name" value="HisK_dim/P_sf"/>
</dbReference>
<dbReference type="SMART" id="SM00387">
    <property type="entry name" value="HATPase_c"/>
    <property type="match status" value="1"/>
</dbReference>
<feature type="transmembrane region" description="Helical" evidence="13">
    <location>
        <begin position="212"/>
        <end position="239"/>
    </location>
</feature>
<dbReference type="CDD" id="cd00082">
    <property type="entry name" value="HisKA"/>
    <property type="match status" value="1"/>
</dbReference>
<feature type="region of interest" description="Disordered" evidence="12">
    <location>
        <begin position="674"/>
        <end position="694"/>
    </location>
</feature>
<feature type="transmembrane region" description="Helical" evidence="13">
    <location>
        <begin position="170"/>
        <end position="191"/>
    </location>
</feature>
<comment type="subcellular location">
    <subcellularLocation>
        <location evidence="2">Cell membrane</location>
        <topology evidence="2">Multi-pass membrane protein</topology>
    </subcellularLocation>
</comment>
<dbReference type="InterPro" id="IPR035965">
    <property type="entry name" value="PAS-like_dom_sf"/>
</dbReference>
<keyword evidence="9 13" id="KW-1133">Transmembrane helix</keyword>
<dbReference type="InterPro" id="IPR050736">
    <property type="entry name" value="Sensor_HK_Regulatory"/>
</dbReference>
<dbReference type="PRINTS" id="PR00344">
    <property type="entry name" value="BCTRLSENSOR"/>
</dbReference>
<dbReference type="InterPro" id="IPR003594">
    <property type="entry name" value="HATPase_dom"/>
</dbReference>
<evidence type="ECO:0000256" key="6">
    <source>
        <dbReference type="ARBA" id="ARBA00022679"/>
    </source>
</evidence>
<dbReference type="AlphaFoldDB" id="A0A4S5EA03"/>
<feature type="transmembrane region" description="Helical" evidence="13">
    <location>
        <begin position="283"/>
        <end position="304"/>
    </location>
</feature>
<feature type="transmembrane region" description="Helical" evidence="13">
    <location>
        <begin position="50"/>
        <end position="68"/>
    </location>
</feature>
<evidence type="ECO:0000313" key="15">
    <source>
        <dbReference type="EMBL" id="THJ68531.1"/>
    </source>
</evidence>
<feature type="transmembrane region" description="Helical" evidence="13">
    <location>
        <begin position="75"/>
        <end position="92"/>
    </location>
</feature>
<evidence type="ECO:0000259" key="14">
    <source>
        <dbReference type="PROSITE" id="PS50109"/>
    </source>
</evidence>
<proteinExistence type="predicted"/>
<sequence length="694" mass="73757">MGSGMDMGWVQAVARGLTMLSSPAVHLLFAILLAAAALLGRTITFESSELALVWPAAAIHFLWGLWSLRSRRDVAVVLIAAIPVLATVTLVTGLSPALATGVVLGSTVQTVIASYLVRRLVPRPGIRTVGDYLRLGAVALIACSVGALVIVGGSALDGSDSPFSVFVPWLVRHAVSLTAVGSLGIILAGGIRNRAAGRERAYPNSAGPNEAAALAGVSLLLYTVTFGATSGLPVAFIVIPVHMWAGLRLRSGWAMVHGLACGGFLILFTVVGRGPFQELGEGVATYAAQSFMFIAFSLSAVLALSMDERRHLIAGLYRANAEAEASADLRDLVISRMNDGVLVAGPDRRLIFQNETSARWLGSGAAQPGEPWQRDYEITTADGEPLADAENPLNLALQGIATERMDLDLIHPDGQVLHLSVDAMPLPGERGAVVVTRNMTDERVYQRDLGRFASVVAHDLMTPLTVFDGWLEMLEDPDLSPAERQSSVGRLQQASLRMRTLIRNLLVYSLAKEERLSPADLDVTDAVQGIIELRSALRGATVPPVRFTVLTHHPVHADERMFLQLMENLVGNALKYGRTDGTAEVTIATSVDADTGRTLVSVRDNGIGIPEADLDRVFDEFHRSENGLTRASGTGLGLAICRRIAESHGGWIAVRNVPGGGAEFTVSLPACQDQMPGSARREGVAASSMASAQT</sequence>
<evidence type="ECO:0000256" key="7">
    <source>
        <dbReference type="ARBA" id="ARBA00022692"/>
    </source>
</evidence>
<organism evidence="15 16">
    <name type="scientific">Arthrobacter echini</name>
    <dbReference type="NCBI Taxonomy" id="1529066"/>
    <lineage>
        <taxon>Bacteria</taxon>
        <taxon>Bacillati</taxon>
        <taxon>Actinomycetota</taxon>
        <taxon>Actinomycetes</taxon>
        <taxon>Micrococcales</taxon>
        <taxon>Micrococcaceae</taxon>
        <taxon>Arthrobacter</taxon>
    </lineage>
</organism>
<evidence type="ECO:0000256" key="1">
    <source>
        <dbReference type="ARBA" id="ARBA00000085"/>
    </source>
</evidence>
<evidence type="ECO:0000256" key="2">
    <source>
        <dbReference type="ARBA" id="ARBA00004651"/>
    </source>
</evidence>
<evidence type="ECO:0000256" key="13">
    <source>
        <dbReference type="SAM" id="Phobius"/>
    </source>
</evidence>
<evidence type="ECO:0000256" key="3">
    <source>
        <dbReference type="ARBA" id="ARBA00012438"/>
    </source>
</evidence>
<accession>A0A4S5EA03</accession>
<dbReference type="InterPro" id="IPR005467">
    <property type="entry name" value="His_kinase_dom"/>
</dbReference>
<dbReference type="Gene3D" id="1.10.287.130">
    <property type="match status" value="1"/>
</dbReference>
<name>A0A4S5EA03_9MICC</name>
<dbReference type="SUPFAM" id="SSF47384">
    <property type="entry name" value="Homodimeric domain of signal transducing histidine kinase"/>
    <property type="match status" value="1"/>
</dbReference>
<keyword evidence="7 13" id="KW-0812">Transmembrane</keyword>
<dbReference type="Gene3D" id="3.30.565.10">
    <property type="entry name" value="Histidine kinase-like ATPase, C-terminal domain"/>
    <property type="match status" value="1"/>
</dbReference>
<dbReference type="InterPro" id="IPR036890">
    <property type="entry name" value="HATPase_C_sf"/>
</dbReference>
<reference evidence="15 16" key="1">
    <citation type="submission" date="2019-04" db="EMBL/GenBank/DDBJ databases">
        <authorList>
            <person name="Liu Q."/>
            <person name="Xin Y.-H."/>
        </authorList>
    </citation>
    <scope>NUCLEOTIDE SEQUENCE [LARGE SCALE GENOMIC DNA]</scope>
    <source>
        <strain evidence="15 16">AM23</strain>
    </source>
</reference>
<keyword evidence="10" id="KW-0902">Two-component regulatory system</keyword>
<evidence type="ECO:0000256" key="10">
    <source>
        <dbReference type="ARBA" id="ARBA00023012"/>
    </source>
</evidence>
<keyword evidence="11 13" id="KW-0472">Membrane</keyword>
<dbReference type="SMART" id="SM00388">
    <property type="entry name" value="HisKA"/>
    <property type="match status" value="1"/>
</dbReference>
<dbReference type="SUPFAM" id="SSF55874">
    <property type="entry name" value="ATPase domain of HSP90 chaperone/DNA topoisomerase II/histidine kinase"/>
    <property type="match status" value="1"/>
</dbReference>
<dbReference type="EMBL" id="SSWH01000001">
    <property type="protein sequence ID" value="THJ68531.1"/>
    <property type="molecule type" value="Genomic_DNA"/>
</dbReference>
<dbReference type="OrthoDB" id="5241402at2"/>
<dbReference type="Pfam" id="PF05231">
    <property type="entry name" value="MASE1"/>
    <property type="match status" value="1"/>
</dbReference>
<keyword evidence="6" id="KW-0808">Transferase</keyword>
<evidence type="ECO:0000256" key="8">
    <source>
        <dbReference type="ARBA" id="ARBA00022777"/>
    </source>
</evidence>
<dbReference type="InterPro" id="IPR003661">
    <property type="entry name" value="HisK_dim/P_dom"/>
</dbReference>
<dbReference type="PANTHER" id="PTHR43711:SF28">
    <property type="entry name" value="SENSOR HISTIDINE KINASE YXDK"/>
    <property type="match status" value="1"/>
</dbReference>
<evidence type="ECO:0000256" key="4">
    <source>
        <dbReference type="ARBA" id="ARBA00022475"/>
    </source>
</evidence>
<dbReference type="SUPFAM" id="SSF55785">
    <property type="entry name" value="PYP-like sensor domain (PAS domain)"/>
    <property type="match status" value="1"/>
</dbReference>
<dbReference type="Gene3D" id="3.30.450.20">
    <property type="entry name" value="PAS domain"/>
    <property type="match status" value="1"/>
</dbReference>
<dbReference type="Pfam" id="PF00512">
    <property type="entry name" value="HisKA"/>
    <property type="match status" value="1"/>
</dbReference>
<dbReference type="Pfam" id="PF02518">
    <property type="entry name" value="HATPase_c"/>
    <property type="match status" value="1"/>
</dbReference>
<evidence type="ECO:0000256" key="11">
    <source>
        <dbReference type="ARBA" id="ARBA00023136"/>
    </source>
</evidence>
<dbReference type="InterPro" id="IPR007895">
    <property type="entry name" value="MASE1"/>
</dbReference>
<feature type="transmembrane region" description="Helical" evidence="13">
    <location>
        <begin position="129"/>
        <end position="150"/>
    </location>
</feature>
<keyword evidence="4" id="KW-1003">Cell membrane</keyword>
<protein>
    <recommendedName>
        <fullName evidence="3">histidine kinase</fullName>
        <ecNumber evidence="3">2.7.13.3</ecNumber>
    </recommendedName>
</protein>
<gene>
    <name evidence="15" type="ORF">E8P82_01040</name>
</gene>
<dbReference type="EC" id="2.7.13.3" evidence="3"/>
<dbReference type="PROSITE" id="PS50109">
    <property type="entry name" value="HIS_KIN"/>
    <property type="match status" value="1"/>
</dbReference>
<dbReference type="GO" id="GO:0005886">
    <property type="term" value="C:plasma membrane"/>
    <property type="evidence" value="ECO:0007669"/>
    <property type="project" value="UniProtKB-SubCell"/>
</dbReference>
<evidence type="ECO:0000256" key="12">
    <source>
        <dbReference type="SAM" id="MobiDB-lite"/>
    </source>
</evidence>
<keyword evidence="8" id="KW-0418">Kinase</keyword>